<reference evidence="2" key="1">
    <citation type="submission" date="2018-08" db="EMBL/GenBank/DDBJ databases">
        <title>Complete genome sequence of Acinetobacter baumannii strain WM99c.</title>
        <authorList>
            <person name="Nigro S.J."/>
            <person name="Wick R.R."/>
            <person name="Holt K.E."/>
            <person name="Hall R.M."/>
        </authorList>
    </citation>
    <scope>NUCLEOTIDE SEQUENCE</scope>
    <source>
        <strain evidence="2">WM99c</strain>
    </source>
</reference>
<feature type="domain" description="DNA binding HTH" evidence="1">
    <location>
        <begin position="32"/>
        <end position="58"/>
    </location>
</feature>
<organism evidence="2">
    <name type="scientific">Acinetobacter baumannii WM99c</name>
    <dbReference type="NCBI Taxonomy" id="945555"/>
    <lineage>
        <taxon>Bacteria</taxon>
        <taxon>Pseudomonadati</taxon>
        <taxon>Pseudomonadota</taxon>
        <taxon>Gammaproteobacteria</taxon>
        <taxon>Moraxellales</taxon>
        <taxon>Moraxellaceae</taxon>
        <taxon>Acinetobacter</taxon>
        <taxon>Acinetobacter calcoaceticus/baumannii complex</taxon>
    </lineage>
</organism>
<dbReference type="SUPFAM" id="SSF46689">
    <property type="entry name" value="Homeodomain-like"/>
    <property type="match status" value="1"/>
</dbReference>
<dbReference type="AlphaFoldDB" id="A0A385EZC8"/>
<dbReference type="InterPro" id="IPR002197">
    <property type="entry name" value="HTH_Fis"/>
</dbReference>
<dbReference type="RefSeq" id="WP_000679280.1">
    <property type="nucleotide sequence ID" value="NZ_AERY01000103.1"/>
</dbReference>
<dbReference type="InterPro" id="IPR009057">
    <property type="entry name" value="Homeodomain-like_sf"/>
</dbReference>
<evidence type="ECO:0000313" key="2">
    <source>
        <dbReference type="EMBL" id="AXQ91337.1"/>
    </source>
</evidence>
<evidence type="ECO:0000259" key="1">
    <source>
        <dbReference type="Pfam" id="PF02954"/>
    </source>
</evidence>
<name>A0A385EZC8_ACIBA</name>
<dbReference type="Gene3D" id="1.10.10.60">
    <property type="entry name" value="Homeodomain-like"/>
    <property type="match status" value="1"/>
</dbReference>
<dbReference type="Pfam" id="PF02954">
    <property type="entry name" value="HTH_8"/>
    <property type="match status" value="1"/>
</dbReference>
<dbReference type="GO" id="GO:0043565">
    <property type="term" value="F:sequence-specific DNA binding"/>
    <property type="evidence" value="ECO:0007669"/>
    <property type="project" value="InterPro"/>
</dbReference>
<dbReference type="EMBL" id="CP031743">
    <property type="protein sequence ID" value="AXQ91337.1"/>
    <property type="molecule type" value="Genomic_DNA"/>
</dbReference>
<accession>A0A385EZC8</accession>
<proteinExistence type="predicted"/>
<gene>
    <name evidence="2" type="ORF">BSF95_02977</name>
</gene>
<sequence length="70" mass="7870">MKGVIISEEELDKALETGTSYREILDHVFLVIIEKALIKSRGSKNKAAAMLKLNRGTMNKVLARRKKEAN</sequence>
<protein>
    <recommendedName>
        <fullName evidence="1">DNA binding HTH domain-containing protein</fullName>
    </recommendedName>
</protein>